<accession>A0A1J5T0W0</accession>
<evidence type="ECO:0000259" key="9">
    <source>
        <dbReference type="PROSITE" id="PS50162"/>
    </source>
</evidence>
<keyword evidence="7" id="KW-0233">DNA recombination</keyword>
<evidence type="ECO:0000256" key="8">
    <source>
        <dbReference type="ARBA" id="ARBA00024641"/>
    </source>
</evidence>
<keyword evidence="5" id="KW-0067">ATP-binding</keyword>
<dbReference type="AlphaFoldDB" id="A0A1J5T0W0"/>
<evidence type="ECO:0000256" key="5">
    <source>
        <dbReference type="ARBA" id="ARBA00022840"/>
    </source>
</evidence>
<gene>
    <name evidence="10" type="ORF">BEU03_01300</name>
</gene>
<dbReference type="InterPro" id="IPR013632">
    <property type="entry name" value="Rad51_C"/>
</dbReference>
<dbReference type="SMART" id="SM00382">
    <property type="entry name" value="AAA"/>
    <property type="match status" value="1"/>
</dbReference>
<dbReference type="SUPFAM" id="SSF52540">
    <property type="entry name" value="P-loop containing nucleoside triphosphate hydrolases"/>
    <property type="match status" value="1"/>
</dbReference>
<evidence type="ECO:0000256" key="7">
    <source>
        <dbReference type="ARBA" id="ARBA00023172"/>
    </source>
</evidence>
<dbReference type="PANTHER" id="PTHR22942:SF47">
    <property type="entry name" value="DNA REPAIR AND RECOMBINATION PROTEIN RADB"/>
    <property type="match status" value="1"/>
</dbReference>
<dbReference type="GO" id="GO:0005524">
    <property type="term" value="F:ATP binding"/>
    <property type="evidence" value="ECO:0007669"/>
    <property type="project" value="UniProtKB-KW"/>
</dbReference>
<evidence type="ECO:0000313" key="10">
    <source>
        <dbReference type="EMBL" id="OIR09885.1"/>
    </source>
</evidence>
<dbReference type="GO" id="GO:0003684">
    <property type="term" value="F:damaged DNA binding"/>
    <property type="evidence" value="ECO:0007669"/>
    <property type="project" value="InterPro"/>
</dbReference>
<dbReference type="EMBL" id="MIYV01000025">
    <property type="protein sequence ID" value="OIR09885.1"/>
    <property type="molecule type" value="Genomic_DNA"/>
</dbReference>
<dbReference type="Gene3D" id="3.40.50.300">
    <property type="entry name" value="P-loop containing nucleotide triphosphate hydrolases"/>
    <property type="match status" value="1"/>
</dbReference>
<feature type="domain" description="RecA family profile 1" evidence="9">
    <location>
        <begin position="1"/>
        <end position="157"/>
    </location>
</feature>
<comment type="similarity">
    <text evidence="1">Belongs to the eukaryotic RecA-like protein family. RadB subfamily.</text>
</comment>
<dbReference type="InterPro" id="IPR020588">
    <property type="entry name" value="RecA_ATP-bd"/>
</dbReference>
<keyword evidence="3" id="KW-0547">Nucleotide-binding</keyword>
<evidence type="ECO:0000313" key="11">
    <source>
        <dbReference type="Proteomes" id="UP000183403"/>
    </source>
</evidence>
<proteinExistence type="inferred from homology"/>
<reference evidence="10 11" key="1">
    <citation type="submission" date="2016-08" db="EMBL/GenBank/DDBJ databases">
        <title>New Insights into Marine Group III Euryarchaeota, from dark to light.</title>
        <authorList>
            <person name="Haro-Moreno J.M."/>
            <person name="Rodriguez-Valera F."/>
            <person name="Lopez-Garcia P."/>
            <person name="Moreira D."/>
            <person name="Martin-Cuadrado A.B."/>
        </authorList>
    </citation>
    <scope>NUCLEOTIDE SEQUENCE [LARGE SCALE GENOMIC DNA]</scope>
    <source>
        <strain evidence="10">CG-Epi6</strain>
    </source>
</reference>
<dbReference type="GO" id="GO:0006310">
    <property type="term" value="P:DNA recombination"/>
    <property type="evidence" value="ECO:0007669"/>
    <property type="project" value="UniProtKB-KW"/>
</dbReference>
<dbReference type="PRINTS" id="PR01874">
    <property type="entry name" value="DNAREPAIRADA"/>
</dbReference>
<dbReference type="InterPro" id="IPR011939">
    <property type="entry name" value="DNA_repair_and_recomb_RadB"/>
</dbReference>
<dbReference type="PROSITE" id="PS50162">
    <property type="entry name" value="RECA_2"/>
    <property type="match status" value="1"/>
</dbReference>
<keyword evidence="4" id="KW-0227">DNA damage</keyword>
<organism evidence="10 11">
    <name type="scientific">Marine Group III euryarchaeote CG-Epi6</name>
    <dbReference type="NCBI Taxonomy" id="1889000"/>
    <lineage>
        <taxon>Archaea</taxon>
        <taxon>Methanobacteriati</taxon>
        <taxon>Thermoplasmatota</taxon>
        <taxon>Thermoplasmata</taxon>
        <taxon>Candidatus Thermoprofundales</taxon>
    </lineage>
</organism>
<evidence type="ECO:0000256" key="3">
    <source>
        <dbReference type="ARBA" id="ARBA00022741"/>
    </source>
</evidence>
<evidence type="ECO:0000256" key="4">
    <source>
        <dbReference type="ARBA" id="ARBA00022763"/>
    </source>
</evidence>
<name>A0A1J5T0W0_9ARCH</name>
<dbReference type="GO" id="GO:0140664">
    <property type="term" value="F:ATP-dependent DNA damage sensor activity"/>
    <property type="evidence" value="ECO:0007669"/>
    <property type="project" value="InterPro"/>
</dbReference>
<comment type="function">
    <text evidence="8">Involved in DNA repair and in homologous recombination. May regulate the cleavage reactions of the branch-structured DNA. Has a very weak ATPase activity that is not stimulated by DNA. Binds DNA but does not promote DNA strands exchange.</text>
</comment>
<dbReference type="GO" id="GO:0006281">
    <property type="term" value="P:DNA repair"/>
    <property type="evidence" value="ECO:0007669"/>
    <property type="project" value="InterPro"/>
</dbReference>
<evidence type="ECO:0000256" key="1">
    <source>
        <dbReference type="ARBA" id="ARBA00006876"/>
    </source>
</evidence>
<keyword evidence="6" id="KW-0238">DNA-binding</keyword>
<comment type="caution">
    <text evidence="10">The sequence shown here is derived from an EMBL/GenBank/DDBJ whole genome shotgun (WGS) entry which is preliminary data.</text>
</comment>
<sequence>MIPRLPSNCEGVDKLLAGGIEQGTVSLVYGEAGTGKTSLALQLSREAIKSSSDHVVLFVDTEGLSLERMAQIFGDIDPSKLLMIRPSSLTDLHQTLTRKLEKHPKISLIVVDTINAYVRLSYLKNKELSSRQFLEMTSILQPLAEKGDYPVLISAQVFEKDGEIGPYFGKSLMHLSKTIIHLEKTKRAGFRQIRLKKHRSLPEELVESFVLTNNGLE</sequence>
<evidence type="ECO:0000256" key="6">
    <source>
        <dbReference type="ARBA" id="ARBA00023125"/>
    </source>
</evidence>
<dbReference type="PANTHER" id="PTHR22942">
    <property type="entry name" value="RECA/RAD51/RADA DNA STRAND-PAIRING FAMILY MEMBER"/>
    <property type="match status" value="1"/>
</dbReference>
<dbReference type="Pfam" id="PF08423">
    <property type="entry name" value="Rad51"/>
    <property type="match status" value="1"/>
</dbReference>
<dbReference type="InterPro" id="IPR003593">
    <property type="entry name" value="AAA+_ATPase"/>
</dbReference>
<evidence type="ECO:0000256" key="2">
    <source>
        <dbReference type="ARBA" id="ARBA00018143"/>
    </source>
</evidence>
<dbReference type="PIRSF" id="PIRSF003336">
    <property type="entry name" value="RadB"/>
    <property type="match status" value="1"/>
</dbReference>
<dbReference type="Proteomes" id="UP000183403">
    <property type="component" value="Unassembled WGS sequence"/>
</dbReference>
<protein>
    <recommendedName>
        <fullName evidence="2">DNA repair and recombination protein RadB</fullName>
    </recommendedName>
</protein>
<dbReference type="InterPro" id="IPR027417">
    <property type="entry name" value="P-loop_NTPase"/>
</dbReference>